<dbReference type="PANTHER" id="PTHR15350">
    <property type="entry name" value="COP9 SIGNALOSOME COMPLEX SUBUNIT 7/DENDRITIC CELL PROTEIN GA17"/>
    <property type="match status" value="1"/>
</dbReference>
<organism evidence="7 8">
    <name type="scientific">Dacryopinax primogenitus (strain DJM 731)</name>
    <name type="common">Brown rot fungus</name>
    <dbReference type="NCBI Taxonomy" id="1858805"/>
    <lineage>
        <taxon>Eukaryota</taxon>
        <taxon>Fungi</taxon>
        <taxon>Dikarya</taxon>
        <taxon>Basidiomycota</taxon>
        <taxon>Agaricomycotina</taxon>
        <taxon>Dacrymycetes</taxon>
        <taxon>Dacrymycetales</taxon>
        <taxon>Dacrymycetaceae</taxon>
        <taxon>Dacryopinax</taxon>
    </lineage>
</organism>
<dbReference type="InterPro" id="IPR045237">
    <property type="entry name" value="COPS7/eIF3m"/>
</dbReference>
<feature type="domain" description="PCI" evidence="6">
    <location>
        <begin position="184"/>
        <end position="372"/>
    </location>
</feature>
<dbReference type="GO" id="GO:0016282">
    <property type="term" value="C:eukaryotic 43S preinitiation complex"/>
    <property type="evidence" value="ECO:0007669"/>
    <property type="project" value="UniProtKB-UniRule"/>
</dbReference>
<dbReference type="GeneID" id="63692145"/>
<keyword evidence="2 5" id="KW-0963">Cytoplasm</keyword>
<dbReference type="PROSITE" id="PS50250">
    <property type="entry name" value="PCI"/>
    <property type="match status" value="1"/>
</dbReference>
<evidence type="ECO:0000256" key="5">
    <source>
        <dbReference type="HAMAP-Rule" id="MF_03012"/>
    </source>
</evidence>
<dbReference type="HAMAP" id="MF_03012">
    <property type="entry name" value="eIF3m"/>
    <property type="match status" value="1"/>
</dbReference>
<dbReference type="HOGENOM" id="CLU_035254_3_0_1"/>
<dbReference type="InterPro" id="IPR000717">
    <property type="entry name" value="PCI_dom"/>
</dbReference>
<dbReference type="OMA" id="VCLKALW"/>
<dbReference type="PANTHER" id="PTHR15350:SF2">
    <property type="entry name" value="EUKARYOTIC TRANSLATION INITIATION FACTOR 3 SUBUNIT M"/>
    <property type="match status" value="1"/>
</dbReference>
<evidence type="ECO:0000256" key="1">
    <source>
        <dbReference type="ARBA" id="ARBA00008482"/>
    </source>
</evidence>
<evidence type="ECO:0000256" key="4">
    <source>
        <dbReference type="ARBA" id="ARBA00022917"/>
    </source>
</evidence>
<dbReference type="EMBL" id="JH795855">
    <property type="protein sequence ID" value="EJU06607.1"/>
    <property type="molecule type" value="Genomic_DNA"/>
</dbReference>
<protein>
    <recommendedName>
        <fullName evidence="5">Eukaryotic translation initiation factor 3 subunit M</fullName>
        <shortName evidence="5">eIF3m</shortName>
    </recommendedName>
</protein>
<evidence type="ECO:0000259" key="6">
    <source>
        <dbReference type="PROSITE" id="PS50250"/>
    </source>
</evidence>
<reference evidence="7 8" key="1">
    <citation type="journal article" date="2012" name="Science">
        <title>The Paleozoic origin of enzymatic lignin decomposition reconstructed from 31 fungal genomes.</title>
        <authorList>
            <person name="Floudas D."/>
            <person name="Binder M."/>
            <person name="Riley R."/>
            <person name="Barry K."/>
            <person name="Blanchette R.A."/>
            <person name="Henrissat B."/>
            <person name="Martinez A.T."/>
            <person name="Otillar R."/>
            <person name="Spatafora J.W."/>
            <person name="Yadav J.S."/>
            <person name="Aerts A."/>
            <person name="Benoit I."/>
            <person name="Boyd A."/>
            <person name="Carlson A."/>
            <person name="Copeland A."/>
            <person name="Coutinho P.M."/>
            <person name="de Vries R.P."/>
            <person name="Ferreira P."/>
            <person name="Findley K."/>
            <person name="Foster B."/>
            <person name="Gaskell J."/>
            <person name="Glotzer D."/>
            <person name="Gorecki P."/>
            <person name="Heitman J."/>
            <person name="Hesse C."/>
            <person name="Hori C."/>
            <person name="Igarashi K."/>
            <person name="Jurgens J.A."/>
            <person name="Kallen N."/>
            <person name="Kersten P."/>
            <person name="Kohler A."/>
            <person name="Kuees U."/>
            <person name="Kumar T.K.A."/>
            <person name="Kuo A."/>
            <person name="LaButti K."/>
            <person name="Larrondo L.F."/>
            <person name="Lindquist E."/>
            <person name="Ling A."/>
            <person name="Lombard V."/>
            <person name="Lucas S."/>
            <person name="Lundell T."/>
            <person name="Martin R."/>
            <person name="McLaughlin D.J."/>
            <person name="Morgenstern I."/>
            <person name="Morin E."/>
            <person name="Murat C."/>
            <person name="Nagy L.G."/>
            <person name="Nolan M."/>
            <person name="Ohm R.A."/>
            <person name="Patyshakuliyeva A."/>
            <person name="Rokas A."/>
            <person name="Ruiz-Duenas F.J."/>
            <person name="Sabat G."/>
            <person name="Salamov A."/>
            <person name="Samejima M."/>
            <person name="Schmutz J."/>
            <person name="Slot J.C."/>
            <person name="St John F."/>
            <person name="Stenlid J."/>
            <person name="Sun H."/>
            <person name="Sun S."/>
            <person name="Syed K."/>
            <person name="Tsang A."/>
            <person name="Wiebenga A."/>
            <person name="Young D."/>
            <person name="Pisabarro A."/>
            <person name="Eastwood D.C."/>
            <person name="Martin F."/>
            <person name="Cullen D."/>
            <person name="Grigoriev I.V."/>
            <person name="Hibbett D.S."/>
        </authorList>
    </citation>
    <scope>NUCLEOTIDE SEQUENCE [LARGE SCALE GENOMIC DNA]</scope>
    <source>
        <strain evidence="7 8">DJM-731 SS1</strain>
    </source>
</reference>
<dbReference type="RefSeq" id="XP_040633501.1">
    <property type="nucleotide sequence ID" value="XM_040777083.1"/>
</dbReference>
<dbReference type="Pfam" id="PF01399">
    <property type="entry name" value="PCI"/>
    <property type="match status" value="1"/>
</dbReference>
<comment type="subcellular location">
    <subcellularLocation>
        <location evidence="5">Cytoplasm</location>
    </subcellularLocation>
</comment>
<dbReference type="GO" id="GO:0033290">
    <property type="term" value="C:eukaryotic 48S preinitiation complex"/>
    <property type="evidence" value="ECO:0007669"/>
    <property type="project" value="UniProtKB-UniRule"/>
</dbReference>
<gene>
    <name evidence="7" type="ORF">DACRYDRAFT_92535</name>
</gene>
<dbReference type="AlphaFoldDB" id="M5GFV1"/>
<dbReference type="OrthoDB" id="10267031at2759"/>
<dbReference type="GO" id="GO:0001732">
    <property type="term" value="P:formation of cytoplasmic translation initiation complex"/>
    <property type="evidence" value="ECO:0007669"/>
    <property type="project" value="UniProtKB-UniRule"/>
</dbReference>
<evidence type="ECO:0000256" key="2">
    <source>
        <dbReference type="ARBA" id="ARBA00022490"/>
    </source>
</evidence>
<comment type="subunit">
    <text evidence="5">Component of the eukaryotic translation initiation factor 3 (eIF-3) complex.</text>
</comment>
<dbReference type="InterPro" id="IPR027528">
    <property type="entry name" value="eIF3m"/>
</dbReference>
<evidence type="ECO:0000256" key="3">
    <source>
        <dbReference type="ARBA" id="ARBA00022540"/>
    </source>
</evidence>
<comment type="function">
    <text evidence="5">Component of the eukaryotic translation initiation factor 3 (eIF-3) complex, which is involved in protein synthesis of a specialized repertoire of mRNAs and, together with other initiation factors, stimulates binding of mRNA and methionyl-tRNAi to the 40S ribosome. The eIF-3 complex specifically targets and initiates translation of a subset of mRNAs involved in cell proliferation.</text>
</comment>
<comment type="similarity">
    <text evidence="5">Belongs to the eIF-3 subunit M family.</text>
</comment>
<dbReference type="GO" id="GO:0003743">
    <property type="term" value="F:translation initiation factor activity"/>
    <property type="evidence" value="ECO:0007669"/>
    <property type="project" value="UniProtKB-UniRule"/>
</dbReference>
<name>M5GFV1_DACPD</name>
<accession>M5GFV1</accession>
<dbReference type="SMART" id="SM00088">
    <property type="entry name" value="PINT"/>
    <property type="match status" value="1"/>
</dbReference>
<evidence type="ECO:0000313" key="8">
    <source>
        <dbReference type="Proteomes" id="UP000030653"/>
    </source>
</evidence>
<keyword evidence="3 5" id="KW-0396">Initiation factor</keyword>
<dbReference type="GO" id="GO:0071541">
    <property type="term" value="C:eukaryotic translation initiation factor 3 complex, eIF3m"/>
    <property type="evidence" value="ECO:0007669"/>
    <property type="project" value="UniProtKB-UniRule"/>
</dbReference>
<dbReference type="Proteomes" id="UP000030653">
    <property type="component" value="Unassembled WGS sequence"/>
</dbReference>
<sequence>MASGDSVIIFSEGTFQEQIQELVNYLARGLSQDDRIAYIKPYQDVLLTPAGGKPIAEDEERKQQTVRMVVAGVKGLGEGSEREQEGFFNLLFAHIISLWPATEPGIVEQVDPLLAQIAAAPGQTSSVKYRIISNLFNVVPAYSAVRLHAYKTLLQVASENGEVGLLQVSKSDVEGWLAEWEVGVDEKATLLLQIAEALEKSGQPEEAYTFLIRRLTILPPTDSSATDVALTTISKALSLPFVYSFDAIMEAPAVATIKSHPLFSLLRIFWRGGMGEWTEWVSAHSSTLGESGLDKSALENKLRLLALSSLASQFLPDSPSGTSDIPYALISKSLSISDDEVEPTVIAAIRVGLVAGKLSQTTKCFRVYRSAVRAFEQAEWERLEERTNTWREGLIGVLSVLKTRRERPATDKTSDSKAVVESVGAALLAEATTVEAAA</sequence>
<keyword evidence="8" id="KW-1185">Reference proteome</keyword>
<keyword evidence="4 5" id="KW-0648">Protein biosynthesis</keyword>
<comment type="similarity">
    <text evidence="1">Belongs to the CSN7/EIF3M family. CSN7 subfamily.</text>
</comment>
<proteinExistence type="inferred from homology"/>
<dbReference type="STRING" id="1858805.M5GFV1"/>
<evidence type="ECO:0000313" key="7">
    <source>
        <dbReference type="EMBL" id="EJU06607.1"/>
    </source>
</evidence>